<dbReference type="PANTHER" id="PTHR47706">
    <property type="entry name" value="NMRA-LIKE FAMILY PROTEIN"/>
    <property type="match status" value="1"/>
</dbReference>
<dbReference type="Pfam" id="PF05368">
    <property type="entry name" value="NmrA"/>
    <property type="match status" value="1"/>
</dbReference>
<dbReference type="Gene3D" id="3.40.50.720">
    <property type="entry name" value="NAD(P)-binding Rossmann-like Domain"/>
    <property type="match status" value="1"/>
</dbReference>
<name>A0A4V2YG35_9ACTN</name>
<dbReference type="InterPro" id="IPR051609">
    <property type="entry name" value="NmrA/Isoflavone_reductase-like"/>
</dbReference>
<dbReference type="RefSeq" id="WP_132504175.1">
    <property type="nucleotide sequence ID" value="NZ_SMKP01000005.1"/>
</dbReference>
<dbReference type="AlphaFoldDB" id="A0A4V2YG35"/>
<comment type="caution">
    <text evidence="4">The sequence shown here is derived from an EMBL/GenBank/DDBJ whole genome shotgun (WGS) entry which is preliminary data.</text>
</comment>
<gene>
    <name evidence="4" type="ORF">E1294_02995</name>
</gene>
<dbReference type="InterPro" id="IPR036291">
    <property type="entry name" value="NAD(P)-bd_dom_sf"/>
</dbReference>
<evidence type="ECO:0000313" key="5">
    <source>
        <dbReference type="Proteomes" id="UP000294543"/>
    </source>
</evidence>
<dbReference type="InterPro" id="IPR008030">
    <property type="entry name" value="NmrA-like"/>
</dbReference>
<keyword evidence="5" id="KW-1185">Reference proteome</keyword>
<dbReference type="EMBL" id="SMKP01000005">
    <property type="protein sequence ID" value="TDD25567.1"/>
    <property type="molecule type" value="Genomic_DNA"/>
</dbReference>
<accession>A0A4V2YG35</accession>
<proteinExistence type="predicted"/>
<keyword evidence="2" id="KW-0560">Oxidoreductase</keyword>
<dbReference type="OrthoDB" id="319724at2"/>
<organism evidence="4 5">
    <name type="scientific">Nonomuraea diastatica</name>
    <dbReference type="NCBI Taxonomy" id="1848329"/>
    <lineage>
        <taxon>Bacteria</taxon>
        <taxon>Bacillati</taxon>
        <taxon>Actinomycetota</taxon>
        <taxon>Actinomycetes</taxon>
        <taxon>Streptosporangiales</taxon>
        <taxon>Streptosporangiaceae</taxon>
        <taxon>Nonomuraea</taxon>
    </lineage>
</organism>
<dbReference type="SUPFAM" id="SSF51735">
    <property type="entry name" value="NAD(P)-binding Rossmann-fold domains"/>
    <property type="match status" value="1"/>
</dbReference>
<dbReference type="Proteomes" id="UP000294543">
    <property type="component" value="Unassembled WGS sequence"/>
</dbReference>
<feature type="domain" description="NmrA-like" evidence="3">
    <location>
        <begin position="13"/>
        <end position="59"/>
    </location>
</feature>
<evidence type="ECO:0000313" key="4">
    <source>
        <dbReference type="EMBL" id="TDD25567.1"/>
    </source>
</evidence>
<evidence type="ECO:0000256" key="2">
    <source>
        <dbReference type="ARBA" id="ARBA00023002"/>
    </source>
</evidence>
<protein>
    <recommendedName>
        <fullName evidence="3">NmrA-like domain-containing protein</fullName>
    </recommendedName>
</protein>
<keyword evidence="1" id="KW-0521">NADP</keyword>
<reference evidence="4 5" key="1">
    <citation type="submission" date="2019-03" db="EMBL/GenBank/DDBJ databases">
        <title>Draft genome sequences of novel Actinobacteria.</title>
        <authorList>
            <person name="Sahin N."/>
            <person name="Ay H."/>
            <person name="Saygin H."/>
        </authorList>
    </citation>
    <scope>NUCLEOTIDE SEQUENCE [LARGE SCALE GENOMIC DNA]</scope>
    <source>
        <strain evidence="4 5">KC712</strain>
    </source>
</reference>
<dbReference type="GO" id="GO:0016491">
    <property type="term" value="F:oxidoreductase activity"/>
    <property type="evidence" value="ECO:0007669"/>
    <property type="project" value="UniProtKB-KW"/>
</dbReference>
<evidence type="ECO:0000256" key="1">
    <source>
        <dbReference type="ARBA" id="ARBA00022857"/>
    </source>
</evidence>
<sequence>MTQDRGPANSRRLQGVDVVVSAVQGDAEVIIDGQLNLVRAAEKAGVPRWIPSGFSLGIDRLDHGDNDFADLRKKAAEVYRSSTVAPTSVLIGAFLEVLNMPF</sequence>
<dbReference type="PANTHER" id="PTHR47706:SF1">
    <property type="entry name" value="CIPA-LIKE, PUTATIVE (AFU_ORTHOLOGUE AFUA_1G12460)-RELATED"/>
    <property type="match status" value="1"/>
</dbReference>
<evidence type="ECO:0000259" key="3">
    <source>
        <dbReference type="Pfam" id="PF05368"/>
    </source>
</evidence>